<name>A0A9D2B0Y9_9GAMM</name>
<keyword evidence="2" id="KW-0732">Signal</keyword>
<proteinExistence type="predicted"/>
<sequence length="346" mass="37570">MLKTCKIFSLGTVVAAWLGGATCSMVSAADMPLSDAGRWVLSEATDYAYSKDSSSRYLSPKEAALRHTLSINIKQNVINSFTFKVGCMIESATPLFELKVSSLDIRIFDSINDFVYARFMVDDNQEYSLRGEIMSSDRILFVPATRSQDKNLSDLFLQMREGGTLKIGLLQGENAKVREYEVPLAGFMEYSDEILQSCQNYHQYSTDQMQFLPDYMTKEPDGYAPKDFSLKQKDETVVDPNAPKPVEPAPVEPQPAVQTTPEVLPFAPDGGPASIGPDGRPIGAGNSHDWNSASRSLGTAQGPMQIGPDGRPVMPAQSTQGAPDANAQGAQGQSQGSGNSNAIEIF</sequence>
<feature type="compositionally biased region" description="Polar residues" evidence="1">
    <location>
        <begin position="288"/>
        <end position="299"/>
    </location>
</feature>
<evidence type="ECO:0000313" key="4">
    <source>
        <dbReference type="Proteomes" id="UP000886829"/>
    </source>
</evidence>
<feature type="region of interest" description="Disordered" evidence="1">
    <location>
        <begin position="261"/>
        <end position="346"/>
    </location>
</feature>
<dbReference type="Proteomes" id="UP000886829">
    <property type="component" value="Unassembled WGS sequence"/>
</dbReference>
<feature type="chain" id="PRO_5038671911" evidence="2">
    <location>
        <begin position="29"/>
        <end position="346"/>
    </location>
</feature>
<evidence type="ECO:0000256" key="2">
    <source>
        <dbReference type="SAM" id="SignalP"/>
    </source>
</evidence>
<dbReference type="EMBL" id="DXEV01000135">
    <property type="protein sequence ID" value="HIX57158.1"/>
    <property type="molecule type" value="Genomic_DNA"/>
</dbReference>
<evidence type="ECO:0000256" key="1">
    <source>
        <dbReference type="SAM" id="MobiDB-lite"/>
    </source>
</evidence>
<organism evidence="3 4">
    <name type="scientific">Candidatus Anaerobiospirillum pullistercoris</name>
    <dbReference type="NCBI Taxonomy" id="2838452"/>
    <lineage>
        <taxon>Bacteria</taxon>
        <taxon>Pseudomonadati</taxon>
        <taxon>Pseudomonadota</taxon>
        <taxon>Gammaproteobacteria</taxon>
        <taxon>Aeromonadales</taxon>
        <taxon>Succinivibrionaceae</taxon>
        <taxon>Anaerobiospirillum</taxon>
    </lineage>
</organism>
<accession>A0A9D2B0Y9</accession>
<gene>
    <name evidence="3" type="ORF">H9850_06770</name>
</gene>
<dbReference type="AlphaFoldDB" id="A0A9D2B0Y9"/>
<feature type="compositionally biased region" description="Low complexity" evidence="1">
    <location>
        <begin position="325"/>
        <end position="346"/>
    </location>
</feature>
<evidence type="ECO:0000313" key="3">
    <source>
        <dbReference type="EMBL" id="HIX57158.1"/>
    </source>
</evidence>
<reference evidence="3" key="1">
    <citation type="journal article" date="2021" name="PeerJ">
        <title>Extensive microbial diversity within the chicken gut microbiome revealed by metagenomics and culture.</title>
        <authorList>
            <person name="Gilroy R."/>
            <person name="Ravi A."/>
            <person name="Getino M."/>
            <person name="Pursley I."/>
            <person name="Horton D.L."/>
            <person name="Alikhan N.F."/>
            <person name="Baker D."/>
            <person name="Gharbi K."/>
            <person name="Hall N."/>
            <person name="Watson M."/>
            <person name="Adriaenssens E.M."/>
            <person name="Foster-Nyarko E."/>
            <person name="Jarju S."/>
            <person name="Secka A."/>
            <person name="Antonio M."/>
            <person name="Oren A."/>
            <person name="Chaudhuri R.R."/>
            <person name="La Ragione R."/>
            <person name="Hildebrand F."/>
            <person name="Pallen M.J."/>
        </authorList>
    </citation>
    <scope>NUCLEOTIDE SEQUENCE</scope>
    <source>
        <strain evidence="3">USASDec5-558</strain>
    </source>
</reference>
<comment type="caution">
    <text evidence="3">The sequence shown here is derived from an EMBL/GenBank/DDBJ whole genome shotgun (WGS) entry which is preliminary data.</text>
</comment>
<feature type="signal peptide" evidence="2">
    <location>
        <begin position="1"/>
        <end position="28"/>
    </location>
</feature>
<reference evidence="3" key="2">
    <citation type="submission" date="2021-04" db="EMBL/GenBank/DDBJ databases">
        <authorList>
            <person name="Gilroy R."/>
        </authorList>
    </citation>
    <scope>NUCLEOTIDE SEQUENCE</scope>
    <source>
        <strain evidence="3">USASDec5-558</strain>
    </source>
</reference>
<protein>
    <submittedName>
        <fullName evidence="3">Uncharacterized protein</fullName>
    </submittedName>
</protein>